<organism evidence="10 11">
    <name type="scientific">Rhodohalobacter barkolensis</name>
    <dbReference type="NCBI Taxonomy" id="2053187"/>
    <lineage>
        <taxon>Bacteria</taxon>
        <taxon>Pseudomonadati</taxon>
        <taxon>Balneolota</taxon>
        <taxon>Balneolia</taxon>
        <taxon>Balneolales</taxon>
        <taxon>Balneolaceae</taxon>
        <taxon>Rhodohalobacter</taxon>
    </lineage>
</organism>
<dbReference type="Gene3D" id="3.40.50.10490">
    <property type="entry name" value="Glucose-6-phosphate isomerase like protein, domain 1"/>
    <property type="match status" value="2"/>
</dbReference>
<dbReference type="GO" id="GO:0005829">
    <property type="term" value="C:cytosol"/>
    <property type="evidence" value="ECO:0007669"/>
    <property type="project" value="TreeGrafter"/>
</dbReference>
<comment type="pathway">
    <text evidence="1 8 9">Carbohydrate degradation; glycolysis; D-glyceraldehyde 3-phosphate and glycerone phosphate from D-glucose: step 2/4.</text>
</comment>
<evidence type="ECO:0000256" key="5">
    <source>
        <dbReference type="ARBA" id="ARBA00023152"/>
    </source>
</evidence>
<dbReference type="GO" id="GO:0048029">
    <property type="term" value="F:monosaccharide binding"/>
    <property type="evidence" value="ECO:0007669"/>
    <property type="project" value="TreeGrafter"/>
</dbReference>
<comment type="caution">
    <text evidence="10">The sequence shown here is derived from an EMBL/GenBank/DDBJ whole genome shotgun (WGS) entry which is preliminary data.</text>
</comment>
<name>A0A2N0VKJ9_9BACT</name>
<evidence type="ECO:0000256" key="4">
    <source>
        <dbReference type="ARBA" id="ARBA00022490"/>
    </source>
</evidence>
<dbReference type="FunFam" id="3.40.50.10490:FF:000016">
    <property type="entry name" value="Glucose-6-phosphate isomerase"/>
    <property type="match status" value="1"/>
</dbReference>
<dbReference type="GO" id="GO:0097367">
    <property type="term" value="F:carbohydrate derivative binding"/>
    <property type="evidence" value="ECO:0007669"/>
    <property type="project" value="InterPro"/>
</dbReference>
<keyword evidence="3 8" id="KW-0312">Gluconeogenesis</keyword>
<keyword evidence="4 8" id="KW-0963">Cytoplasm</keyword>
<dbReference type="PRINTS" id="PR00662">
    <property type="entry name" value="G6PISOMERASE"/>
</dbReference>
<comment type="similarity">
    <text evidence="2 8 9">Belongs to the GPI family.</text>
</comment>
<comment type="pathway">
    <text evidence="8">Carbohydrate biosynthesis; gluconeogenesis.</text>
</comment>
<dbReference type="InterPro" id="IPR001672">
    <property type="entry name" value="G6P_Isomerase"/>
</dbReference>
<dbReference type="GO" id="GO:0004347">
    <property type="term" value="F:glucose-6-phosphate isomerase activity"/>
    <property type="evidence" value="ECO:0007669"/>
    <property type="project" value="UniProtKB-UniRule"/>
</dbReference>
<evidence type="ECO:0000256" key="1">
    <source>
        <dbReference type="ARBA" id="ARBA00004926"/>
    </source>
</evidence>
<dbReference type="CDD" id="cd05016">
    <property type="entry name" value="SIS_PGI_2"/>
    <property type="match status" value="1"/>
</dbReference>
<protein>
    <recommendedName>
        <fullName evidence="8">Glucose-6-phosphate isomerase</fullName>
        <shortName evidence="8">GPI</shortName>
        <ecNumber evidence="8">5.3.1.9</ecNumber>
    </recommendedName>
    <alternativeName>
        <fullName evidence="8">Phosphoglucose isomerase</fullName>
        <shortName evidence="8">PGI</shortName>
    </alternativeName>
    <alternativeName>
        <fullName evidence="8">Phosphohexose isomerase</fullName>
        <shortName evidence="8">PHI</shortName>
    </alternativeName>
</protein>
<keyword evidence="6 8" id="KW-0413">Isomerase</keyword>
<evidence type="ECO:0000256" key="9">
    <source>
        <dbReference type="RuleBase" id="RU000612"/>
    </source>
</evidence>
<comment type="function">
    <text evidence="8">Catalyzes the reversible isomerization of glucose-6-phosphate to fructose-6-phosphate.</text>
</comment>
<evidence type="ECO:0000313" key="11">
    <source>
        <dbReference type="Proteomes" id="UP000233398"/>
    </source>
</evidence>
<feature type="active site" evidence="8">
    <location>
        <position position="419"/>
    </location>
</feature>
<dbReference type="Pfam" id="PF00342">
    <property type="entry name" value="PGI"/>
    <property type="match status" value="1"/>
</dbReference>
<proteinExistence type="inferred from homology"/>
<sequence>MIKIKLDNAVDFVEESELESALQQAEKAFKQVVDGTGPGNDWLGWRRILAEPNDAEIDQIQQHATKIREDADIFIVCGIGGSFTGAKAIIEALNMPFNEQGPEILFAGHHMSGRYLEQLLKYIQAPKENGDPKSVYLNVISKSGSTLETALAFRTIRKWMHEAYGDEAKSRIVATTGQTGGVLNKIIAEEGYKKYIIPEDIGGRYSVLTPVGLLPVAVAGIDVQTLYYGAVAEFELQEKNPETVLKYSALRYTLHKKGVALDVIGSFEPELMGFAAWTQQLLGESEGKKGKGLFPAIAGYSTDLHSIGQMVQQGQRNMMETLFVVESPLSKMKVPQVENDTDQLNYLDGKLFHDINKSAREGTVQAHREGGVPVVEIILEKLNAQQLGHLIYFYELMTAVYVYMLEVNPFNQPGVENYKQAMYRLLGKR</sequence>
<comment type="caution">
    <text evidence="8">Lacks conserved residue(s) required for the propagation of feature annotation.</text>
</comment>
<dbReference type="InterPro" id="IPR046348">
    <property type="entry name" value="SIS_dom_sf"/>
</dbReference>
<dbReference type="EC" id="5.3.1.9" evidence="8"/>
<accession>A0A2N0VKJ9</accession>
<keyword evidence="11" id="KW-1185">Reference proteome</keyword>
<evidence type="ECO:0000256" key="3">
    <source>
        <dbReference type="ARBA" id="ARBA00022432"/>
    </source>
</evidence>
<comment type="catalytic activity">
    <reaction evidence="7 8 9">
        <text>alpha-D-glucose 6-phosphate = beta-D-fructose 6-phosphate</text>
        <dbReference type="Rhea" id="RHEA:11816"/>
        <dbReference type="ChEBI" id="CHEBI:57634"/>
        <dbReference type="ChEBI" id="CHEBI:58225"/>
        <dbReference type="EC" id="5.3.1.9"/>
    </reaction>
</comment>
<feature type="active site" description="Proton donor" evidence="8">
    <location>
        <position position="284"/>
    </location>
</feature>
<gene>
    <name evidence="8" type="primary">pgi</name>
    <name evidence="10" type="ORF">CWD77_04475</name>
</gene>
<evidence type="ECO:0000256" key="8">
    <source>
        <dbReference type="HAMAP-Rule" id="MF_00473"/>
    </source>
</evidence>
<dbReference type="PROSITE" id="PS00765">
    <property type="entry name" value="P_GLUCOSE_ISOMERASE_1"/>
    <property type="match status" value="1"/>
</dbReference>
<dbReference type="CDD" id="cd05015">
    <property type="entry name" value="SIS_PGI_1"/>
    <property type="match status" value="1"/>
</dbReference>
<dbReference type="InterPro" id="IPR018189">
    <property type="entry name" value="Phosphoglucose_isomerase_CS"/>
</dbReference>
<comment type="subcellular location">
    <subcellularLocation>
        <location evidence="8">Cytoplasm</location>
    </subcellularLocation>
</comment>
<dbReference type="SUPFAM" id="SSF53697">
    <property type="entry name" value="SIS domain"/>
    <property type="match status" value="1"/>
</dbReference>
<evidence type="ECO:0000256" key="7">
    <source>
        <dbReference type="ARBA" id="ARBA00029321"/>
    </source>
</evidence>
<evidence type="ECO:0000256" key="6">
    <source>
        <dbReference type="ARBA" id="ARBA00023235"/>
    </source>
</evidence>
<keyword evidence="5 8" id="KW-0324">Glycolysis</keyword>
<dbReference type="HAMAP" id="MF_00473">
    <property type="entry name" value="G6P_isomerase"/>
    <property type="match status" value="1"/>
</dbReference>
<dbReference type="UniPathway" id="UPA00109">
    <property type="reaction ID" value="UER00181"/>
</dbReference>
<dbReference type="UniPathway" id="UPA00138"/>
<dbReference type="InterPro" id="IPR035482">
    <property type="entry name" value="SIS_PGI_2"/>
</dbReference>
<dbReference type="PANTHER" id="PTHR11469:SF1">
    <property type="entry name" value="GLUCOSE-6-PHOSPHATE ISOMERASE"/>
    <property type="match status" value="1"/>
</dbReference>
<dbReference type="GO" id="GO:0051156">
    <property type="term" value="P:glucose 6-phosphate metabolic process"/>
    <property type="evidence" value="ECO:0007669"/>
    <property type="project" value="TreeGrafter"/>
</dbReference>
<dbReference type="PROSITE" id="PS51463">
    <property type="entry name" value="P_GLUCOSE_ISOMERASE_3"/>
    <property type="match status" value="1"/>
</dbReference>
<dbReference type="InterPro" id="IPR035476">
    <property type="entry name" value="SIS_PGI_1"/>
</dbReference>
<dbReference type="GO" id="GO:0006096">
    <property type="term" value="P:glycolytic process"/>
    <property type="evidence" value="ECO:0007669"/>
    <property type="project" value="UniProtKB-UniRule"/>
</dbReference>
<dbReference type="AlphaFoldDB" id="A0A2N0VKJ9"/>
<evidence type="ECO:0000313" key="10">
    <source>
        <dbReference type="EMBL" id="PKD44725.1"/>
    </source>
</evidence>
<dbReference type="NCBIfam" id="NF010697">
    <property type="entry name" value="PRK14097.1"/>
    <property type="match status" value="1"/>
</dbReference>
<reference evidence="10 11" key="1">
    <citation type="submission" date="2017-11" db="EMBL/GenBank/DDBJ databases">
        <title>Rhodohalobacter 15182 sp. nov., isolated from a salt lake.</title>
        <authorList>
            <person name="Han S."/>
        </authorList>
    </citation>
    <scope>NUCLEOTIDE SEQUENCE [LARGE SCALE GENOMIC DNA]</scope>
    <source>
        <strain evidence="10 11">15182</strain>
    </source>
</reference>
<dbReference type="Proteomes" id="UP000233398">
    <property type="component" value="Unassembled WGS sequence"/>
</dbReference>
<dbReference type="RefSeq" id="WP_101072013.1">
    <property type="nucleotide sequence ID" value="NZ_PISP01000001.1"/>
</dbReference>
<dbReference type="PANTHER" id="PTHR11469">
    <property type="entry name" value="GLUCOSE-6-PHOSPHATE ISOMERASE"/>
    <property type="match status" value="1"/>
</dbReference>
<dbReference type="EMBL" id="PISP01000001">
    <property type="protein sequence ID" value="PKD44725.1"/>
    <property type="molecule type" value="Genomic_DNA"/>
</dbReference>
<evidence type="ECO:0000256" key="2">
    <source>
        <dbReference type="ARBA" id="ARBA00006604"/>
    </source>
</evidence>
<dbReference type="OrthoDB" id="140919at2"/>
<dbReference type="GO" id="GO:0006094">
    <property type="term" value="P:gluconeogenesis"/>
    <property type="evidence" value="ECO:0007669"/>
    <property type="project" value="UniProtKB-UniRule"/>
</dbReference>